<gene>
    <name evidence="4" type="ORF">BOX15_Mlig023993g2</name>
</gene>
<evidence type="ECO:0000256" key="2">
    <source>
        <dbReference type="SAM" id="Phobius"/>
    </source>
</evidence>
<feature type="compositionally biased region" description="Low complexity" evidence="1">
    <location>
        <begin position="178"/>
        <end position="189"/>
    </location>
</feature>
<feature type="signal peptide" evidence="3">
    <location>
        <begin position="1"/>
        <end position="32"/>
    </location>
</feature>
<keyword evidence="3" id="KW-0732">Signal</keyword>
<keyword evidence="2" id="KW-0812">Transmembrane</keyword>
<feature type="chain" id="PRO_5012424608" evidence="3">
    <location>
        <begin position="33"/>
        <end position="272"/>
    </location>
</feature>
<evidence type="ECO:0000256" key="3">
    <source>
        <dbReference type="SAM" id="SignalP"/>
    </source>
</evidence>
<reference evidence="4 5" key="1">
    <citation type="submission" date="2017-06" db="EMBL/GenBank/DDBJ databases">
        <title>A platform for efficient transgenesis in Macrostomum lignano, a flatworm model organism for stem cell research.</title>
        <authorList>
            <person name="Berezikov E."/>
        </authorList>
    </citation>
    <scope>NUCLEOTIDE SEQUENCE [LARGE SCALE GENOMIC DNA]</scope>
    <source>
        <strain evidence="4">DV1</strain>
        <tissue evidence="4">Whole organism</tissue>
    </source>
</reference>
<keyword evidence="2" id="KW-1133">Transmembrane helix</keyword>
<dbReference type="Proteomes" id="UP000215902">
    <property type="component" value="Unassembled WGS sequence"/>
</dbReference>
<keyword evidence="2" id="KW-0472">Membrane</keyword>
<evidence type="ECO:0000313" key="5">
    <source>
        <dbReference type="Proteomes" id="UP000215902"/>
    </source>
</evidence>
<protein>
    <submittedName>
        <fullName evidence="4">Uncharacterized protein</fullName>
    </submittedName>
</protein>
<comment type="caution">
    <text evidence="4">The sequence shown here is derived from an EMBL/GenBank/DDBJ whole genome shotgun (WGS) entry which is preliminary data.</text>
</comment>
<organism evidence="4 5">
    <name type="scientific">Macrostomum lignano</name>
    <dbReference type="NCBI Taxonomy" id="282301"/>
    <lineage>
        <taxon>Eukaryota</taxon>
        <taxon>Metazoa</taxon>
        <taxon>Spiralia</taxon>
        <taxon>Lophotrochozoa</taxon>
        <taxon>Platyhelminthes</taxon>
        <taxon>Rhabditophora</taxon>
        <taxon>Macrostomorpha</taxon>
        <taxon>Macrostomida</taxon>
        <taxon>Macrostomidae</taxon>
        <taxon>Macrostomum</taxon>
    </lineage>
</organism>
<sequence length="272" mass="29838">MVVNKHRIRLQSSRTLTILVLLFLLQFLVVSSDSKSYAMKLESWTSNLYLTFSCSLGQANVYFTPPSVPWNNILVQIRSDSGFHARKDLAMDNVKKLVNSSSGLARVTFTDSSAFNCFPKHQGYQALVKVLSFDSTNQNLGCTRCEPLTTPPGCLYYPNGTMLPDTNNCRRASPPDLTGPSLTSGPSSPSAEVIDINRVTVTISVTVFVLLLLAFLSVVAVSHCRGRSAQGDLASSNDSLNSVRARFFTPTLTAEHQQTSLVVLIDKHRDTD</sequence>
<feature type="region of interest" description="Disordered" evidence="1">
    <location>
        <begin position="167"/>
        <end position="189"/>
    </location>
</feature>
<name>A0A267GMF0_9PLAT</name>
<accession>A0A267GMF0</accession>
<dbReference type="EMBL" id="NIVC01000245">
    <property type="protein sequence ID" value="PAA87183.1"/>
    <property type="molecule type" value="Genomic_DNA"/>
</dbReference>
<evidence type="ECO:0000256" key="1">
    <source>
        <dbReference type="SAM" id="MobiDB-lite"/>
    </source>
</evidence>
<evidence type="ECO:0000313" key="4">
    <source>
        <dbReference type="EMBL" id="PAA87183.1"/>
    </source>
</evidence>
<dbReference type="AlphaFoldDB" id="A0A267GMF0"/>
<feature type="transmembrane region" description="Helical" evidence="2">
    <location>
        <begin position="199"/>
        <end position="221"/>
    </location>
</feature>
<proteinExistence type="predicted"/>
<keyword evidence="5" id="KW-1185">Reference proteome</keyword>